<dbReference type="EMBL" id="MK641509">
    <property type="protein sequence ID" value="UEQ12054.1"/>
    <property type="molecule type" value="Genomic_DNA"/>
</dbReference>
<dbReference type="GO" id="GO:0009507">
    <property type="term" value="C:chloroplast"/>
    <property type="evidence" value="ECO:0007669"/>
    <property type="project" value="UniProtKB-SubCell"/>
</dbReference>
<evidence type="ECO:0000256" key="2">
    <source>
        <dbReference type="ARBA" id="ARBA00022980"/>
    </source>
</evidence>
<gene>
    <name evidence="5 6" type="primary">rpl29</name>
</gene>
<sequence length="64" mass="7596">MKLLTTKEIKKLDKENAIIEIIKIKKILLDLRMKQATRQPIKSHLFKLYKKQIAQILTIKHNNS</sequence>
<evidence type="ECO:0000256" key="5">
    <source>
        <dbReference type="HAMAP-Rule" id="MF_00374"/>
    </source>
</evidence>
<geneLocation type="chloroplast" evidence="6"/>
<keyword evidence="2 5" id="KW-0689">Ribosomal protein</keyword>
<dbReference type="Gene3D" id="1.10.287.310">
    <property type="match status" value="1"/>
</dbReference>
<dbReference type="AlphaFoldDB" id="A0A8K1YUK9"/>
<dbReference type="Pfam" id="PF00831">
    <property type="entry name" value="Ribosomal_L29"/>
    <property type="match status" value="1"/>
</dbReference>
<comment type="subcellular location">
    <subcellularLocation>
        <location evidence="5">Plastid</location>
        <location evidence="5">Chloroplast</location>
    </subcellularLocation>
</comment>
<dbReference type="InterPro" id="IPR001854">
    <property type="entry name" value="Ribosomal_uL29"/>
</dbReference>
<evidence type="ECO:0000313" key="6">
    <source>
        <dbReference type="EMBL" id="UEQ12054.1"/>
    </source>
</evidence>
<dbReference type="GO" id="GO:0006412">
    <property type="term" value="P:translation"/>
    <property type="evidence" value="ECO:0007669"/>
    <property type="project" value="UniProtKB-UniRule"/>
</dbReference>
<dbReference type="GO" id="GO:0022625">
    <property type="term" value="C:cytosolic large ribosomal subunit"/>
    <property type="evidence" value="ECO:0007669"/>
    <property type="project" value="TreeGrafter"/>
</dbReference>
<name>A0A8K1YUK9_9FLOR</name>
<evidence type="ECO:0000256" key="1">
    <source>
        <dbReference type="ARBA" id="ARBA00009254"/>
    </source>
</evidence>
<dbReference type="InterPro" id="IPR050063">
    <property type="entry name" value="Ribosomal_protein_uL29"/>
</dbReference>
<reference evidence="6" key="1">
    <citation type="submission" date="2019-03" db="EMBL/GenBank/DDBJ databases">
        <title>Phycologia Chloroplast and mitochondrial genomes of Kumanoa mahlacensis.</title>
        <authorList>
            <person name="Fang K."/>
        </authorList>
    </citation>
    <scope>NUCLEOTIDE SEQUENCE</scope>
    <source>
        <strain evidence="6">SAS-FKP1701</strain>
    </source>
</reference>
<evidence type="ECO:0000256" key="3">
    <source>
        <dbReference type="ARBA" id="ARBA00023274"/>
    </source>
</evidence>
<dbReference type="HAMAP" id="MF_00374">
    <property type="entry name" value="Ribosomal_uL29"/>
    <property type="match status" value="1"/>
</dbReference>
<dbReference type="InterPro" id="IPR036049">
    <property type="entry name" value="Ribosomal_uL29_sf"/>
</dbReference>
<dbReference type="GO" id="GO:0003735">
    <property type="term" value="F:structural constituent of ribosome"/>
    <property type="evidence" value="ECO:0007669"/>
    <property type="project" value="InterPro"/>
</dbReference>
<dbReference type="SUPFAM" id="SSF46561">
    <property type="entry name" value="Ribosomal protein L29 (L29p)"/>
    <property type="match status" value="1"/>
</dbReference>
<dbReference type="PROSITE" id="PS00579">
    <property type="entry name" value="RIBOSOMAL_L29"/>
    <property type="match status" value="1"/>
</dbReference>
<dbReference type="PANTHER" id="PTHR10916">
    <property type="entry name" value="60S RIBOSOMAL PROTEIN L35/50S RIBOSOMAL PROTEIN L29"/>
    <property type="match status" value="1"/>
</dbReference>
<keyword evidence="3 5" id="KW-0687">Ribonucleoprotein</keyword>
<protein>
    <recommendedName>
        <fullName evidence="4 5">Large ribosomal subunit protein uL29c</fullName>
    </recommendedName>
</protein>
<dbReference type="NCBIfam" id="TIGR00012">
    <property type="entry name" value="L29"/>
    <property type="match status" value="1"/>
</dbReference>
<dbReference type="InterPro" id="IPR018254">
    <property type="entry name" value="Ribosomal_uL29_CS"/>
</dbReference>
<keyword evidence="6" id="KW-0934">Plastid</keyword>
<accession>A0A8K1YUK9</accession>
<proteinExistence type="inferred from homology"/>
<keyword evidence="6" id="KW-0150">Chloroplast</keyword>
<organism evidence="6">
    <name type="scientific">Kumanoa mahlacensis</name>
    <dbReference type="NCBI Taxonomy" id="1196387"/>
    <lineage>
        <taxon>Eukaryota</taxon>
        <taxon>Rhodophyta</taxon>
        <taxon>Florideophyceae</taxon>
        <taxon>Nemaliophycidae</taxon>
        <taxon>Batrachospermales</taxon>
        <taxon>Batrachospermaceae</taxon>
        <taxon>Kumanoa</taxon>
    </lineage>
</organism>
<evidence type="ECO:0000256" key="4">
    <source>
        <dbReference type="ARBA" id="ARBA00040028"/>
    </source>
</evidence>
<dbReference type="PANTHER" id="PTHR10916:SF0">
    <property type="entry name" value="LARGE RIBOSOMAL SUBUNIT PROTEIN UL29C"/>
    <property type="match status" value="1"/>
</dbReference>
<comment type="similarity">
    <text evidence="1 5">Belongs to the universal ribosomal protein uL29 family.</text>
</comment>